<evidence type="ECO:0000259" key="9">
    <source>
        <dbReference type="PROSITE" id="PS50011"/>
    </source>
</evidence>
<keyword evidence="5" id="KW-0418">Kinase</keyword>
<keyword evidence="2" id="KW-0723">Serine/threonine-protein kinase</keyword>
<evidence type="ECO:0000256" key="5">
    <source>
        <dbReference type="ARBA" id="ARBA00022777"/>
    </source>
</evidence>
<dbReference type="InterPro" id="IPR050660">
    <property type="entry name" value="NEK_Ser/Thr_kinase"/>
</dbReference>
<feature type="domain" description="Protein kinase" evidence="9">
    <location>
        <begin position="15"/>
        <end position="269"/>
    </location>
</feature>
<name>A0AAV1DIP6_OLDCO</name>
<gene>
    <name evidence="10" type="ORF">OLC1_LOCUS15024</name>
</gene>
<feature type="region of interest" description="Disordered" evidence="8">
    <location>
        <begin position="291"/>
        <end position="320"/>
    </location>
</feature>
<keyword evidence="3" id="KW-0808">Transferase</keyword>
<dbReference type="PANTHER" id="PTHR43671:SF63">
    <property type="entry name" value="SERINE_THREONINE-PROTEIN KINASE NEK6 ISOFORM X1"/>
    <property type="match status" value="1"/>
</dbReference>
<keyword evidence="6 7" id="KW-0067">ATP-binding</keyword>
<evidence type="ECO:0000313" key="11">
    <source>
        <dbReference type="Proteomes" id="UP001161247"/>
    </source>
</evidence>
<evidence type="ECO:0000256" key="4">
    <source>
        <dbReference type="ARBA" id="ARBA00022741"/>
    </source>
</evidence>
<proteinExistence type="inferred from homology"/>
<dbReference type="InterPro" id="IPR011009">
    <property type="entry name" value="Kinase-like_dom_sf"/>
</dbReference>
<evidence type="ECO:0000313" key="10">
    <source>
        <dbReference type="EMBL" id="CAI9106542.1"/>
    </source>
</evidence>
<dbReference type="EMBL" id="OX459122">
    <property type="protein sequence ID" value="CAI9106542.1"/>
    <property type="molecule type" value="Genomic_DNA"/>
</dbReference>
<dbReference type="PROSITE" id="PS00108">
    <property type="entry name" value="PROTEIN_KINASE_ST"/>
    <property type="match status" value="1"/>
</dbReference>
<sequence length="562" mass="63219">MEINCPEVKSKMEDYEVVEQIGRGAFGAALLAHHKTQRKKYVLKKIRLARQTAKQQRTAHQEMKLMANLNNPYIVRFKDAWVEKDGSVCIVTSYCEGGDMAKLIKKAKGALFPEEKICRWMTQLLLALDYLHSNHILHRDLKCSNIFLTKDQEIRLGDFGLAKLLTNGGLASSVVGTPNYMCPELLADIPYGYKSDIWSLGCCMFEIATHQPPFRAADIAGLVNKISRSTISPIPNLYSSTLKQLIRSMMRKSPDHRPTAAELLRHPHLQPYIAQHHNSSPVFLPIKSAKDSNRRRLSGRGEFGNNAKCGKDRPSKLPQGVNPVAGGNINWHNENAITSKQLPCKILKPSNEAKWTPRSPSLRKVAPKAKTNGSRRLGMSPVRKAYESFDSSISTLTDEEEDKGKQLYIHQPVARESEGAVFQELYINWLLEDEDEVSSEATEIFEDKQEQESKLCKQTMVEPHSRTNSTNLSTMSGNDHIVTRESDDRDQEKSVAEIVSQQRADALESLLELCAKLLKRERIEELAGVLQPFGEETVSSRETAIWLTKGLLNIQNQSTGRS</sequence>
<evidence type="ECO:0000256" key="6">
    <source>
        <dbReference type="ARBA" id="ARBA00022840"/>
    </source>
</evidence>
<keyword evidence="11" id="KW-1185">Reference proteome</keyword>
<keyword evidence="4 7" id="KW-0547">Nucleotide-binding</keyword>
<evidence type="ECO:0000256" key="2">
    <source>
        <dbReference type="ARBA" id="ARBA00022527"/>
    </source>
</evidence>
<dbReference type="PANTHER" id="PTHR43671">
    <property type="entry name" value="SERINE/THREONINE-PROTEIN KINASE NEK"/>
    <property type="match status" value="1"/>
</dbReference>
<dbReference type="Pfam" id="PF00069">
    <property type="entry name" value="Pkinase"/>
    <property type="match status" value="1"/>
</dbReference>
<dbReference type="GO" id="GO:0055028">
    <property type="term" value="C:cortical microtubule"/>
    <property type="evidence" value="ECO:0007669"/>
    <property type="project" value="TreeGrafter"/>
</dbReference>
<dbReference type="GO" id="GO:0005524">
    <property type="term" value="F:ATP binding"/>
    <property type="evidence" value="ECO:0007669"/>
    <property type="project" value="UniProtKB-UniRule"/>
</dbReference>
<dbReference type="InterPro" id="IPR008271">
    <property type="entry name" value="Ser/Thr_kinase_AS"/>
</dbReference>
<organism evidence="10 11">
    <name type="scientific">Oldenlandia corymbosa var. corymbosa</name>
    <dbReference type="NCBI Taxonomy" id="529605"/>
    <lineage>
        <taxon>Eukaryota</taxon>
        <taxon>Viridiplantae</taxon>
        <taxon>Streptophyta</taxon>
        <taxon>Embryophyta</taxon>
        <taxon>Tracheophyta</taxon>
        <taxon>Spermatophyta</taxon>
        <taxon>Magnoliopsida</taxon>
        <taxon>eudicotyledons</taxon>
        <taxon>Gunneridae</taxon>
        <taxon>Pentapetalae</taxon>
        <taxon>asterids</taxon>
        <taxon>lamiids</taxon>
        <taxon>Gentianales</taxon>
        <taxon>Rubiaceae</taxon>
        <taxon>Rubioideae</taxon>
        <taxon>Spermacoceae</taxon>
        <taxon>Hedyotis-Oldenlandia complex</taxon>
        <taxon>Oldenlandia</taxon>
    </lineage>
</organism>
<accession>A0AAV1DIP6</accession>
<evidence type="ECO:0000256" key="8">
    <source>
        <dbReference type="SAM" id="MobiDB-lite"/>
    </source>
</evidence>
<comment type="similarity">
    <text evidence="1">Belongs to the protein kinase superfamily. NEK Ser/Thr protein kinase family. NIMA subfamily.</text>
</comment>
<feature type="region of interest" description="Disordered" evidence="8">
    <location>
        <begin position="351"/>
        <end position="376"/>
    </location>
</feature>
<dbReference type="Gene3D" id="1.10.510.10">
    <property type="entry name" value="Transferase(Phosphotransferase) domain 1"/>
    <property type="match status" value="1"/>
</dbReference>
<dbReference type="AlphaFoldDB" id="A0AAV1DIP6"/>
<dbReference type="FunFam" id="3.30.200.20:FF:000097">
    <property type="entry name" value="Probable serine/threonine-protein kinase nek1"/>
    <property type="match status" value="1"/>
</dbReference>
<feature type="binding site" evidence="7">
    <location>
        <position position="44"/>
    </location>
    <ligand>
        <name>ATP</name>
        <dbReference type="ChEBI" id="CHEBI:30616"/>
    </ligand>
</feature>
<dbReference type="SUPFAM" id="SSF56112">
    <property type="entry name" value="Protein kinase-like (PK-like)"/>
    <property type="match status" value="1"/>
</dbReference>
<protein>
    <submittedName>
        <fullName evidence="10">OLC1v1005727C2</fullName>
    </submittedName>
</protein>
<dbReference type="Proteomes" id="UP001161247">
    <property type="component" value="Chromosome 5"/>
</dbReference>
<dbReference type="CDD" id="cd08215">
    <property type="entry name" value="STKc_Nek"/>
    <property type="match status" value="1"/>
</dbReference>
<dbReference type="PROSITE" id="PS00107">
    <property type="entry name" value="PROTEIN_KINASE_ATP"/>
    <property type="match status" value="1"/>
</dbReference>
<dbReference type="InterPro" id="IPR017441">
    <property type="entry name" value="Protein_kinase_ATP_BS"/>
</dbReference>
<dbReference type="GO" id="GO:0007017">
    <property type="term" value="P:microtubule-based process"/>
    <property type="evidence" value="ECO:0007669"/>
    <property type="project" value="TreeGrafter"/>
</dbReference>
<evidence type="ECO:0000256" key="3">
    <source>
        <dbReference type="ARBA" id="ARBA00022679"/>
    </source>
</evidence>
<evidence type="ECO:0000256" key="1">
    <source>
        <dbReference type="ARBA" id="ARBA00010886"/>
    </source>
</evidence>
<reference evidence="10" key="1">
    <citation type="submission" date="2023-03" db="EMBL/GenBank/DDBJ databases">
        <authorList>
            <person name="Julca I."/>
        </authorList>
    </citation>
    <scope>NUCLEOTIDE SEQUENCE</scope>
</reference>
<dbReference type="InterPro" id="IPR000719">
    <property type="entry name" value="Prot_kinase_dom"/>
</dbReference>
<dbReference type="SMART" id="SM00220">
    <property type="entry name" value="S_TKc"/>
    <property type="match status" value="1"/>
</dbReference>
<dbReference type="Gene3D" id="3.30.200.20">
    <property type="entry name" value="Phosphorylase Kinase, domain 1"/>
    <property type="match status" value="1"/>
</dbReference>
<dbReference type="PROSITE" id="PS50011">
    <property type="entry name" value="PROTEIN_KINASE_DOM"/>
    <property type="match status" value="1"/>
</dbReference>
<dbReference type="GO" id="GO:0004674">
    <property type="term" value="F:protein serine/threonine kinase activity"/>
    <property type="evidence" value="ECO:0007669"/>
    <property type="project" value="UniProtKB-KW"/>
</dbReference>
<evidence type="ECO:0000256" key="7">
    <source>
        <dbReference type="PROSITE-ProRule" id="PRU10141"/>
    </source>
</evidence>